<dbReference type="PANTHER" id="PTHR33219">
    <property type="entry name" value="YLMG HOMOLOG PROTEIN 2, CHLOROPLASTIC"/>
    <property type="match status" value="1"/>
</dbReference>
<evidence type="ECO:0000256" key="1">
    <source>
        <dbReference type="ARBA" id="ARBA00010894"/>
    </source>
</evidence>
<keyword evidence="4" id="KW-1185">Reference proteome</keyword>
<dbReference type="EMBL" id="LT906462">
    <property type="protein sequence ID" value="SNV71552.1"/>
    <property type="molecule type" value="Genomic_DNA"/>
</dbReference>
<dbReference type="Pfam" id="PF02325">
    <property type="entry name" value="CCB3_YggT"/>
    <property type="match status" value="1"/>
</dbReference>
<evidence type="ECO:0000313" key="4">
    <source>
        <dbReference type="Proteomes" id="UP000242084"/>
    </source>
</evidence>
<evidence type="ECO:0000256" key="2">
    <source>
        <dbReference type="SAM" id="Phobius"/>
    </source>
</evidence>
<dbReference type="GO" id="GO:0016020">
    <property type="term" value="C:membrane"/>
    <property type="evidence" value="ECO:0007669"/>
    <property type="project" value="InterPro"/>
</dbReference>
<comment type="similarity">
    <text evidence="1">Belongs to the YggT family.</text>
</comment>
<dbReference type="PANTHER" id="PTHR33219:SF14">
    <property type="entry name" value="PROTEIN COFACTOR ASSEMBLY OF COMPLEX C SUBUNIT B CCB3, CHLOROPLASTIC-RELATED"/>
    <property type="match status" value="1"/>
</dbReference>
<feature type="transmembrane region" description="Helical" evidence="2">
    <location>
        <begin position="6"/>
        <end position="29"/>
    </location>
</feature>
<gene>
    <name evidence="3" type="ORF">SAMEA4384403_01641</name>
</gene>
<keyword evidence="2" id="KW-0812">Transmembrane</keyword>
<dbReference type="Proteomes" id="UP000242084">
    <property type="component" value="Chromosome 1"/>
</dbReference>
<evidence type="ECO:0000313" key="3">
    <source>
        <dbReference type="EMBL" id="SNV71552.1"/>
    </source>
</evidence>
<name>A0A239ZJW1_9STAP</name>
<dbReference type="AlphaFoldDB" id="A0A239ZJW1"/>
<proteinExistence type="inferred from homology"/>
<sequence>MDNGLLSTILGFILFVVKIYQYGMIVYFLTSWLPGVREGGFGQFLGKIYEPFLEPFRKIIPPLGMLDISSLVAFITLSLFYFGLINIFNMIVPVMPIL</sequence>
<keyword evidence="2" id="KW-1133">Transmembrane helix</keyword>
<dbReference type="KEGG" id="sste:SAMEA4384403_1641"/>
<feature type="transmembrane region" description="Helical" evidence="2">
    <location>
        <begin position="71"/>
        <end position="92"/>
    </location>
</feature>
<reference evidence="3 4" key="1">
    <citation type="submission" date="2017-06" db="EMBL/GenBank/DDBJ databases">
        <authorList>
            <consortium name="Pathogen Informatics"/>
        </authorList>
    </citation>
    <scope>NUCLEOTIDE SEQUENCE [LARGE SCALE GENOMIC DNA]</scope>
    <source>
        <strain evidence="3 4">NCTC13839</strain>
    </source>
</reference>
<organism evidence="3 4">
    <name type="scientific">Mammaliicoccus stepanovicii</name>
    <dbReference type="NCBI Taxonomy" id="643214"/>
    <lineage>
        <taxon>Bacteria</taxon>
        <taxon>Bacillati</taxon>
        <taxon>Bacillota</taxon>
        <taxon>Bacilli</taxon>
        <taxon>Bacillales</taxon>
        <taxon>Staphylococcaceae</taxon>
        <taxon>Mammaliicoccus</taxon>
    </lineage>
</organism>
<dbReference type="OrthoDB" id="47652at2"/>
<dbReference type="RefSeq" id="WP_095088494.1">
    <property type="nucleotide sequence ID" value="NZ_BMDM01000004.1"/>
</dbReference>
<protein>
    <submittedName>
        <fullName evidence="3">Membrane protein</fullName>
    </submittedName>
</protein>
<dbReference type="InterPro" id="IPR003425">
    <property type="entry name" value="CCB3/YggT"/>
</dbReference>
<keyword evidence="2" id="KW-0472">Membrane</keyword>
<accession>A0A239ZJW1</accession>